<feature type="transmembrane region" description="Helical" evidence="1">
    <location>
        <begin position="20"/>
        <end position="43"/>
    </location>
</feature>
<keyword evidence="1" id="KW-1133">Transmembrane helix</keyword>
<name>A0ABW7R300_9ACTN</name>
<keyword evidence="3" id="KW-1185">Reference proteome</keyword>
<sequence>MNTAPSAHASVAADGFDSITVLFILLIGSVVVFSLIVYLCSSLARRERPPHGLRLWLRGGAVLGCCAALCVYLWGLLHVVFMEDTNMREACVKSGGGKRAATVDGYGASYVPLRFTCRIDEGGSYAAAVPPWINPALSVLVPLTLITGVASGVTRDDLRRSTAPPTRRE</sequence>
<evidence type="ECO:0000313" key="2">
    <source>
        <dbReference type="EMBL" id="MFH8550740.1"/>
    </source>
</evidence>
<gene>
    <name evidence="2" type="ORF">ACH4F9_37695</name>
</gene>
<evidence type="ECO:0008006" key="4">
    <source>
        <dbReference type="Google" id="ProtNLM"/>
    </source>
</evidence>
<protein>
    <recommendedName>
        <fullName evidence="4">Integral membrane protein</fullName>
    </recommendedName>
</protein>
<keyword evidence="1" id="KW-0812">Transmembrane</keyword>
<dbReference type="Proteomes" id="UP001610818">
    <property type="component" value="Unassembled WGS sequence"/>
</dbReference>
<proteinExistence type="predicted"/>
<comment type="caution">
    <text evidence="2">The sequence shown here is derived from an EMBL/GenBank/DDBJ whole genome shotgun (WGS) entry which is preliminary data.</text>
</comment>
<feature type="transmembrane region" description="Helical" evidence="1">
    <location>
        <begin position="132"/>
        <end position="153"/>
    </location>
</feature>
<keyword evidence="1" id="KW-0472">Membrane</keyword>
<feature type="transmembrane region" description="Helical" evidence="1">
    <location>
        <begin position="55"/>
        <end position="77"/>
    </location>
</feature>
<evidence type="ECO:0000256" key="1">
    <source>
        <dbReference type="SAM" id="Phobius"/>
    </source>
</evidence>
<evidence type="ECO:0000313" key="3">
    <source>
        <dbReference type="Proteomes" id="UP001610818"/>
    </source>
</evidence>
<accession>A0ABW7R300</accession>
<organism evidence="2 3">
    <name type="scientific">Streptomyces longisporoflavus</name>
    <dbReference type="NCBI Taxonomy" id="28044"/>
    <lineage>
        <taxon>Bacteria</taxon>
        <taxon>Bacillati</taxon>
        <taxon>Actinomycetota</taxon>
        <taxon>Actinomycetes</taxon>
        <taxon>Kitasatosporales</taxon>
        <taxon>Streptomycetaceae</taxon>
        <taxon>Streptomyces</taxon>
    </lineage>
</organism>
<dbReference type="EMBL" id="JBIRGQ010000008">
    <property type="protein sequence ID" value="MFH8550740.1"/>
    <property type="molecule type" value="Genomic_DNA"/>
</dbReference>
<reference evidence="2 3" key="1">
    <citation type="submission" date="2024-10" db="EMBL/GenBank/DDBJ databases">
        <title>The Natural Products Discovery Center: Release of the First 8490 Sequenced Strains for Exploring Actinobacteria Biosynthetic Diversity.</title>
        <authorList>
            <person name="Kalkreuter E."/>
            <person name="Kautsar S.A."/>
            <person name="Yang D."/>
            <person name="Bader C.D."/>
            <person name="Teijaro C.N."/>
            <person name="Fluegel L."/>
            <person name="Davis C.M."/>
            <person name="Simpson J.R."/>
            <person name="Lauterbach L."/>
            <person name="Steele A.D."/>
            <person name="Gui C."/>
            <person name="Meng S."/>
            <person name="Li G."/>
            <person name="Viehrig K."/>
            <person name="Ye F."/>
            <person name="Su P."/>
            <person name="Kiefer A.F."/>
            <person name="Nichols A."/>
            <person name="Cepeda A.J."/>
            <person name="Yan W."/>
            <person name="Fan B."/>
            <person name="Jiang Y."/>
            <person name="Adhikari A."/>
            <person name="Zheng C.-J."/>
            <person name="Schuster L."/>
            <person name="Cowan T.M."/>
            <person name="Smanski M.J."/>
            <person name="Chevrette M.G."/>
            <person name="De Carvalho L.P.S."/>
            <person name="Shen B."/>
        </authorList>
    </citation>
    <scope>NUCLEOTIDE SEQUENCE [LARGE SCALE GENOMIC DNA]</scope>
    <source>
        <strain evidence="2 3">NPDC017990</strain>
    </source>
</reference>
<dbReference type="RefSeq" id="WP_397717343.1">
    <property type="nucleotide sequence ID" value="NZ_JBIRGN010000008.1"/>
</dbReference>